<reference evidence="3" key="2">
    <citation type="submission" date="2023-01" db="EMBL/GenBank/DDBJ databases">
        <authorList>
            <person name="Petersen C."/>
        </authorList>
    </citation>
    <scope>NUCLEOTIDE SEQUENCE</scope>
    <source>
        <strain evidence="3">IBT 12815</strain>
    </source>
</reference>
<feature type="compositionally biased region" description="Basic and acidic residues" evidence="1">
    <location>
        <begin position="387"/>
        <end position="401"/>
    </location>
</feature>
<dbReference type="PANTHER" id="PTHR21310">
    <property type="entry name" value="AMINOGLYCOSIDE PHOSPHOTRANSFERASE-RELATED-RELATED"/>
    <property type="match status" value="1"/>
</dbReference>
<evidence type="ECO:0000313" key="4">
    <source>
        <dbReference type="Proteomes" id="UP001213799"/>
    </source>
</evidence>
<evidence type="ECO:0000259" key="2">
    <source>
        <dbReference type="Pfam" id="PF01636"/>
    </source>
</evidence>
<feature type="compositionally biased region" description="Polar residues" evidence="1">
    <location>
        <begin position="372"/>
        <end position="386"/>
    </location>
</feature>
<feature type="domain" description="Aminoglycoside phosphotransferase" evidence="2">
    <location>
        <begin position="110"/>
        <end position="270"/>
    </location>
</feature>
<proteinExistence type="predicted"/>
<dbReference type="SUPFAM" id="SSF56112">
    <property type="entry name" value="Protein kinase-like (PK-like)"/>
    <property type="match status" value="1"/>
</dbReference>
<feature type="compositionally biased region" description="Basic and acidic residues" evidence="1">
    <location>
        <begin position="408"/>
        <end position="421"/>
    </location>
</feature>
<dbReference type="GeneID" id="81590369"/>
<dbReference type="Pfam" id="PF01636">
    <property type="entry name" value="APH"/>
    <property type="match status" value="1"/>
</dbReference>
<dbReference type="InterPro" id="IPR002575">
    <property type="entry name" value="Aminoglycoside_PTrfase"/>
</dbReference>
<protein>
    <submittedName>
        <fullName evidence="3">Aminoglycoside phosphotransferase</fullName>
    </submittedName>
</protein>
<evidence type="ECO:0000256" key="1">
    <source>
        <dbReference type="SAM" id="MobiDB-lite"/>
    </source>
</evidence>
<dbReference type="AlphaFoldDB" id="A0AAD6GXD5"/>
<dbReference type="RefSeq" id="XP_056748795.1">
    <property type="nucleotide sequence ID" value="XM_056900127.1"/>
</dbReference>
<evidence type="ECO:0000313" key="3">
    <source>
        <dbReference type="EMBL" id="KAJ5592169.1"/>
    </source>
</evidence>
<dbReference type="InterPro" id="IPR011009">
    <property type="entry name" value="Kinase-like_dom_sf"/>
</dbReference>
<feature type="region of interest" description="Disordered" evidence="1">
    <location>
        <begin position="372"/>
        <end position="422"/>
    </location>
</feature>
<keyword evidence="4" id="KW-1185">Reference proteome</keyword>
<dbReference type="Proteomes" id="UP001213799">
    <property type="component" value="Unassembled WGS sequence"/>
</dbReference>
<accession>A0AAD6GXD5</accession>
<reference evidence="3" key="1">
    <citation type="journal article" date="2023" name="IMA Fungus">
        <title>Comparative genomic study of the Penicillium genus elucidates a diverse pangenome and 15 lateral gene transfer events.</title>
        <authorList>
            <person name="Petersen C."/>
            <person name="Sorensen T."/>
            <person name="Nielsen M.R."/>
            <person name="Sondergaard T.E."/>
            <person name="Sorensen J.L."/>
            <person name="Fitzpatrick D.A."/>
            <person name="Frisvad J.C."/>
            <person name="Nielsen K.L."/>
        </authorList>
    </citation>
    <scope>NUCLEOTIDE SEQUENCE</scope>
    <source>
        <strain evidence="3">IBT 12815</strain>
    </source>
</reference>
<dbReference type="PANTHER" id="PTHR21310:SF51">
    <property type="entry name" value="AMINOGLYCOSIDE PHOSPHOTRANSFERASE DOMAIN-CONTAINING PROTEIN"/>
    <property type="match status" value="1"/>
</dbReference>
<name>A0AAD6GXD5_9EURO</name>
<comment type="caution">
    <text evidence="3">The sequence shown here is derived from an EMBL/GenBank/DDBJ whole genome shotgun (WGS) entry which is preliminary data.</text>
</comment>
<gene>
    <name evidence="3" type="ORF">N7537_009073</name>
</gene>
<dbReference type="InterPro" id="IPR051678">
    <property type="entry name" value="AGP_Transferase"/>
</dbReference>
<dbReference type="EMBL" id="JAQJAE010000005">
    <property type="protein sequence ID" value="KAJ5592169.1"/>
    <property type="molecule type" value="Genomic_DNA"/>
</dbReference>
<sequence>MGYLSSLSVHVRGIAQAIASISSSIVDHVTLKRKRENEDSDEEDDLDPLDIDPFDAVLERVKVKHIGKHVAAIRAKIQPSGKKNIPVVEVGSHTFFPAIETPDQFDEDDAEALRSEVLTMIMLRRETTIPIPEVFSYDNTCKNRLKVPFILMEFIEGRPLTEAWHYRESPKEVDMAAAYLQLAKYMFNENKPLIFDDQDRLIGVVPWKDDFVLQELLKLLRMFADWTPEPIAGKSFVMTHPNPNIFNCLVSDDGSVRAILDWHGAKAEPPSIGNESYPLWLMRDWDLTVYGWTEEMEHRIKDEDWMLEGSPDTLEFYRNIYVQCIANLRPESKNARLTRNSPLFRHLLVSMFSLGRARKILDEVMKRVVKNGNDNSWPLNPSNTGKDNNDSENHSSAKENDAIGQDNSPKETEDKAEHGGIEADIDEEHLVDICGFLKALDKDANFEIVPDWCSMYVVMHNDFKDCSC</sequence>
<organism evidence="3 4">
    <name type="scientific">Penicillium hordei</name>
    <dbReference type="NCBI Taxonomy" id="40994"/>
    <lineage>
        <taxon>Eukaryota</taxon>
        <taxon>Fungi</taxon>
        <taxon>Dikarya</taxon>
        <taxon>Ascomycota</taxon>
        <taxon>Pezizomycotina</taxon>
        <taxon>Eurotiomycetes</taxon>
        <taxon>Eurotiomycetidae</taxon>
        <taxon>Eurotiales</taxon>
        <taxon>Aspergillaceae</taxon>
        <taxon>Penicillium</taxon>
    </lineage>
</organism>